<feature type="signal peptide" evidence="1">
    <location>
        <begin position="1"/>
        <end position="26"/>
    </location>
</feature>
<evidence type="ECO:0000259" key="2">
    <source>
        <dbReference type="Pfam" id="PF21311"/>
    </source>
</evidence>
<comment type="caution">
    <text evidence="3">The sequence shown here is derived from an EMBL/GenBank/DDBJ whole genome shotgun (WGS) entry which is preliminary data.</text>
</comment>
<evidence type="ECO:0000313" key="4">
    <source>
        <dbReference type="Proteomes" id="UP000736672"/>
    </source>
</evidence>
<feature type="chain" id="PRO_5040110037" description="P68 RBP/TagC-like beta-propeller domain-containing protein" evidence="1">
    <location>
        <begin position="27"/>
        <end position="350"/>
    </location>
</feature>
<evidence type="ECO:0000256" key="1">
    <source>
        <dbReference type="SAM" id="SignalP"/>
    </source>
</evidence>
<organism evidence="3 4">
    <name type="scientific">Fusarium solani</name>
    <name type="common">Filamentous fungus</name>
    <dbReference type="NCBI Taxonomy" id="169388"/>
    <lineage>
        <taxon>Eukaryota</taxon>
        <taxon>Fungi</taxon>
        <taxon>Dikarya</taxon>
        <taxon>Ascomycota</taxon>
        <taxon>Pezizomycotina</taxon>
        <taxon>Sordariomycetes</taxon>
        <taxon>Hypocreomycetidae</taxon>
        <taxon>Hypocreales</taxon>
        <taxon>Nectriaceae</taxon>
        <taxon>Fusarium</taxon>
        <taxon>Fusarium solani species complex</taxon>
    </lineage>
</organism>
<reference evidence="3" key="1">
    <citation type="journal article" date="2021" name="Nat. Commun.">
        <title>Genetic determinants of endophytism in the Arabidopsis root mycobiome.</title>
        <authorList>
            <person name="Mesny F."/>
            <person name="Miyauchi S."/>
            <person name="Thiergart T."/>
            <person name="Pickel B."/>
            <person name="Atanasova L."/>
            <person name="Karlsson M."/>
            <person name="Huettel B."/>
            <person name="Barry K.W."/>
            <person name="Haridas S."/>
            <person name="Chen C."/>
            <person name="Bauer D."/>
            <person name="Andreopoulos W."/>
            <person name="Pangilinan J."/>
            <person name="LaButti K."/>
            <person name="Riley R."/>
            <person name="Lipzen A."/>
            <person name="Clum A."/>
            <person name="Drula E."/>
            <person name="Henrissat B."/>
            <person name="Kohler A."/>
            <person name="Grigoriev I.V."/>
            <person name="Martin F.M."/>
            <person name="Hacquard S."/>
        </authorList>
    </citation>
    <scope>NUCLEOTIDE SEQUENCE</scope>
    <source>
        <strain evidence="3">FSSC 5 MPI-SDFR-AT-0091</strain>
    </source>
</reference>
<dbReference type="EMBL" id="JAGTJS010000022">
    <property type="protein sequence ID" value="KAH7237866.1"/>
    <property type="molecule type" value="Genomic_DNA"/>
</dbReference>
<feature type="domain" description="P68 RBP/TagC-like beta-propeller" evidence="2">
    <location>
        <begin position="84"/>
        <end position="338"/>
    </location>
</feature>
<dbReference type="OrthoDB" id="5055721at2759"/>
<keyword evidence="1" id="KW-0732">Signal</keyword>
<proteinExistence type="predicted"/>
<dbReference type="Proteomes" id="UP000736672">
    <property type="component" value="Unassembled WGS sequence"/>
</dbReference>
<protein>
    <recommendedName>
        <fullName evidence="2">P68 RBP/TagC-like beta-propeller domain-containing protein</fullName>
    </recommendedName>
</protein>
<dbReference type="AlphaFoldDB" id="A0A9P9JYH3"/>
<sequence length="350" mass="38201">MKISGFWKTTAVTILALAIPPACSRAIDNHSLSQRDALFHDGVGEELSGILDKRDYSWRAPRFDLSHPSYTEFRELKSLHEPTVMQSCGFGDYGYKLYVAQRCAGTPASAGDLCITQLDKEGKYLGHMTLKGFGRGLSIGVQPLYQMLWVEVDADERGYGTGLATFQFENGKTLTASSNKLIKLDMPLPAGAKEVSTAYDSHKAALVVRYRVGNKYRIISWGAGCAATGNYTDVYTDFEIPELPTKSKNLQGYTAYGQFLYMLTGDSKEATGGEINTEITTINMANGQIIQGPSLTRAGESLVFRQPQGLCYASGPKNTHKLYTGFASGKVGDRRASLFYKNVTIPGGKA</sequence>
<accession>A0A9P9JYH3</accession>
<evidence type="ECO:0000313" key="3">
    <source>
        <dbReference type="EMBL" id="KAH7237866.1"/>
    </source>
</evidence>
<dbReference type="Pfam" id="PF21311">
    <property type="entry name" value="Phage_RBD_prop"/>
    <property type="match status" value="1"/>
</dbReference>
<keyword evidence="4" id="KW-1185">Reference proteome</keyword>
<gene>
    <name evidence="3" type="ORF">B0J15DRAFT_503065</name>
</gene>
<name>A0A9P9JYH3_FUSSL</name>
<dbReference type="InterPro" id="IPR048799">
    <property type="entry name" value="P68_RBP_TagC-like_beta-prop"/>
</dbReference>